<dbReference type="EMBL" id="JBHRYE010000002">
    <property type="protein sequence ID" value="MFC3669931.1"/>
    <property type="molecule type" value="Genomic_DNA"/>
</dbReference>
<dbReference type="RefSeq" id="WP_191324439.1">
    <property type="nucleotide sequence ID" value="NZ_BMZP01000009.1"/>
</dbReference>
<keyword evidence="2 4" id="KW-0378">Hydrolase</keyword>
<comment type="similarity">
    <text evidence="4">Belongs to the glycosyl hydrolase 5 (cellulase A) family.</text>
</comment>
<dbReference type="Pfam" id="PF00150">
    <property type="entry name" value="Cellulase"/>
    <property type="match status" value="1"/>
</dbReference>
<evidence type="ECO:0000313" key="6">
    <source>
        <dbReference type="EMBL" id="MFC3669931.1"/>
    </source>
</evidence>
<proteinExistence type="inferred from homology"/>
<protein>
    <submittedName>
        <fullName evidence="6">Glycoside hydrolase family 5 protein</fullName>
        <ecNumber evidence="6">3.2.1.-</ecNumber>
    </submittedName>
</protein>
<keyword evidence="3 4" id="KW-0326">Glycosidase</keyword>
<evidence type="ECO:0000256" key="1">
    <source>
        <dbReference type="ARBA" id="ARBA00022729"/>
    </source>
</evidence>
<dbReference type="Gene3D" id="3.20.20.80">
    <property type="entry name" value="Glycosidases"/>
    <property type="match status" value="1"/>
</dbReference>
<comment type="caution">
    <text evidence="6">The sequence shown here is derived from an EMBL/GenBank/DDBJ whole genome shotgun (WGS) entry which is preliminary data.</text>
</comment>
<dbReference type="SUPFAM" id="SSF51445">
    <property type="entry name" value="(Trans)glycosidases"/>
    <property type="match status" value="1"/>
</dbReference>
<sequence length="374" mass="40779">MIAMDHLCCAGCGNPWSVPIMSLATLRHSWLSRITSCAGFLALAVTPMPAQAKARPRAPKAPISLPVGACINLGNHLDMARGGEIRSNRLTPADFARIKAAGFETVRLPVNWSSHSASTPPYAIDTAWLARVDQVVDGALDAGLKVILNSHNFDPVNEDPAAAAPWLAAVWQQLGDHYATRPRSRLWFEIENEPNHALTNANLMATFAPALAAIRRHNPDRPVIIGGEHWSGVDSLATLNLPADPQVWPTFHYYDPFDFTHQGASWVSPSPPLGRAFGSDSDRERLAQNVAKVRAYSLRTGKIPLMGETGAYESIPGPQRAAYYRAVFQAFRPAGVPICVWAYVNTFPFYDAKQGQWKPGMLGAIGLHEPAARH</sequence>
<evidence type="ECO:0000256" key="3">
    <source>
        <dbReference type="ARBA" id="ARBA00023295"/>
    </source>
</evidence>
<name>A0ABV7UZK9_9SPHN</name>
<dbReference type="InterPro" id="IPR001547">
    <property type="entry name" value="Glyco_hydro_5"/>
</dbReference>
<feature type="domain" description="Glycoside hydrolase family 5" evidence="5">
    <location>
        <begin position="91"/>
        <end position="343"/>
    </location>
</feature>
<dbReference type="GO" id="GO:0016798">
    <property type="term" value="F:hydrolase activity, acting on glycosyl bonds"/>
    <property type="evidence" value="ECO:0007669"/>
    <property type="project" value="UniProtKB-KW"/>
</dbReference>
<dbReference type="PANTHER" id="PTHR31297">
    <property type="entry name" value="GLUCAN ENDO-1,6-BETA-GLUCOSIDASE B"/>
    <property type="match status" value="1"/>
</dbReference>
<accession>A0ABV7UZK9</accession>
<evidence type="ECO:0000256" key="4">
    <source>
        <dbReference type="RuleBase" id="RU361153"/>
    </source>
</evidence>
<keyword evidence="1" id="KW-0732">Signal</keyword>
<gene>
    <name evidence="6" type="ORF">ACFOOT_00700</name>
</gene>
<dbReference type="PANTHER" id="PTHR31297:SF17">
    <property type="entry name" value="ENDOGLUCANASE"/>
    <property type="match status" value="1"/>
</dbReference>
<reference evidence="7" key="1">
    <citation type="journal article" date="2019" name="Int. J. Syst. Evol. Microbiol.">
        <title>The Global Catalogue of Microorganisms (GCM) 10K type strain sequencing project: providing services to taxonomists for standard genome sequencing and annotation.</title>
        <authorList>
            <consortium name="The Broad Institute Genomics Platform"/>
            <consortium name="The Broad Institute Genome Sequencing Center for Infectious Disease"/>
            <person name="Wu L."/>
            <person name="Ma J."/>
        </authorList>
    </citation>
    <scope>NUCLEOTIDE SEQUENCE [LARGE SCALE GENOMIC DNA]</scope>
    <source>
        <strain evidence="7">KCTC 42224</strain>
    </source>
</reference>
<organism evidence="6 7">
    <name type="scientific">Novosphingobium pokkalii</name>
    <dbReference type="NCBI Taxonomy" id="1770194"/>
    <lineage>
        <taxon>Bacteria</taxon>
        <taxon>Pseudomonadati</taxon>
        <taxon>Pseudomonadota</taxon>
        <taxon>Alphaproteobacteria</taxon>
        <taxon>Sphingomonadales</taxon>
        <taxon>Sphingomonadaceae</taxon>
        <taxon>Novosphingobium</taxon>
    </lineage>
</organism>
<dbReference type="EC" id="3.2.1.-" evidence="6"/>
<dbReference type="InterPro" id="IPR017853">
    <property type="entry name" value="GH"/>
</dbReference>
<keyword evidence="7" id="KW-1185">Reference proteome</keyword>
<evidence type="ECO:0000259" key="5">
    <source>
        <dbReference type="Pfam" id="PF00150"/>
    </source>
</evidence>
<evidence type="ECO:0000313" key="7">
    <source>
        <dbReference type="Proteomes" id="UP001595683"/>
    </source>
</evidence>
<evidence type="ECO:0000256" key="2">
    <source>
        <dbReference type="ARBA" id="ARBA00022801"/>
    </source>
</evidence>
<dbReference type="InterPro" id="IPR050386">
    <property type="entry name" value="Glycosyl_hydrolase_5"/>
</dbReference>
<dbReference type="Proteomes" id="UP001595683">
    <property type="component" value="Unassembled WGS sequence"/>
</dbReference>